<dbReference type="Proteomes" id="UP001295469">
    <property type="component" value="Chromosome C08"/>
</dbReference>
<sequence length="186" mass="20135">MVARGGVCLAHLCVMVVVLVRFQLGLTVRGESVYSETSFSPCCRHVSKLVVMARGVLQRRGVEDSRLWLLRGGAVTSLSTKCSLPGVSSCSSVDQSTVRHIPVPHSPVTTYSEDDMGIPGIRGNEENLTFPWSPPKVENIYVVPRVIKSGLAECAGFGGRAKIILTIFKLGFEIDLVIQTVSRFSG</sequence>
<dbReference type="AlphaFoldDB" id="A0A816U4U1"/>
<protein>
    <submittedName>
        <fullName evidence="2">(rape) hypothetical protein</fullName>
    </submittedName>
</protein>
<evidence type="ECO:0000256" key="1">
    <source>
        <dbReference type="SAM" id="SignalP"/>
    </source>
</evidence>
<proteinExistence type="predicted"/>
<reference evidence="2" key="1">
    <citation type="submission" date="2021-01" db="EMBL/GenBank/DDBJ databases">
        <authorList>
            <consortium name="Genoscope - CEA"/>
            <person name="William W."/>
        </authorList>
    </citation>
    <scope>NUCLEOTIDE SEQUENCE</scope>
</reference>
<name>A0A816U4U1_BRANA</name>
<keyword evidence="1" id="KW-0732">Signal</keyword>
<feature type="chain" id="PRO_5032682311" evidence="1">
    <location>
        <begin position="28"/>
        <end position="186"/>
    </location>
</feature>
<feature type="signal peptide" evidence="1">
    <location>
        <begin position="1"/>
        <end position="27"/>
    </location>
</feature>
<evidence type="ECO:0000313" key="2">
    <source>
        <dbReference type="EMBL" id="CAF2107592.1"/>
    </source>
</evidence>
<dbReference type="EMBL" id="HG994372">
    <property type="protein sequence ID" value="CAF2107592.1"/>
    <property type="molecule type" value="Genomic_DNA"/>
</dbReference>
<accession>A0A816U4U1</accession>
<gene>
    <name evidence="2" type="ORF">DARMORV10_C08P11340.1</name>
</gene>
<organism evidence="2">
    <name type="scientific">Brassica napus</name>
    <name type="common">Rape</name>
    <dbReference type="NCBI Taxonomy" id="3708"/>
    <lineage>
        <taxon>Eukaryota</taxon>
        <taxon>Viridiplantae</taxon>
        <taxon>Streptophyta</taxon>
        <taxon>Embryophyta</taxon>
        <taxon>Tracheophyta</taxon>
        <taxon>Spermatophyta</taxon>
        <taxon>Magnoliopsida</taxon>
        <taxon>eudicotyledons</taxon>
        <taxon>Gunneridae</taxon>
        <taxon>Pentapetalae</taxon>
        <taxon>rosids</taxon>
        <taxon>malvids</taxon>
        <taxon>Brassicales</taxon>
        <taxon>Brassicaceae</taxon>
        <taxon>Brassiceae</taxon>
        <taxon>Brassica</taxon>
    </lineage>
</organism>